<sequence>MEDQSSRKRLRDADDSDDLDFQSAEVKRLRDDLLSFLDDSDPDPGAPDLDSLMRSFQDEIAAAPASSSPSPAAVEVVDLTAESGDSKSELGYLLEASDDELGLPPSTTPSSGEAASCEAELVRAASEASGVSEFWEFEDRISSYGDSFQFGGAGDGYGGGDDEGEYVAFDGLFDYSDAGFDPSDLPGFSWRRGETMPAL</sequence>
<dbReference type="GeneID" id="115756547"/>
<protein>
    <submittedName>
        <fullName evidence="3">Uncharacterized protein LOC115756547</fullName>
    </submittedName>
</protein>
<organism evidence="2 3">
    <name type="scientific">Rhodamnia argentea</name>
    <dbReference type="NCBI Taxonomy" id="178133"/>
    <lineage>
        <taxon>Eukaryota</taxon>
        <taxon>Viridiplantae</taxon>
        <taxon>Streptophyta</taxon>
        <taxon>Embryophyta</taxon>
        <taxon>Tracheophyta</taxon>
        <taxon>Spermatophyta</taxon>
        <taxon>Magnoliopsida</taxon>
        <taxon>eudicotyledons</taxon>
        <taxon>Gunneridae</taxon>
        <taxon>Pentapetalae</taxon>
        <taxon>rosids</taxon>
        <taxon>malvids</taxon>
        <taxon>Myrtales</taxon>
        <taxon>Myrtaceae</taxon>
        <taxon>Myrtoideae</taxon>
        <taxon>Myrteae</taxon>
        <taxon>Australasian group</taxon>
        <taxon>Rhodamnia</taxon>
    </lineage>
</organism>
<evidence type="ECO:0000256" key="1">
    <source>
        <dbReference type="SAM" id="MobiDB-lite"/>
    </source>
</evidence>
<evidence type="ECO:0000313" key="3">
    <source>
        <dbReference type="RefSeq" id="XP_030552242.1"/>
    </source>
</evidence>
<dbReference type="PANTHER" id="PTHR34539">
    <property type="entry name" value="T6J4.11 PROTEIN"/>
    <property type="match status" value="1"/>
</dbReference>
<name>A0A8B8R174_9MYRT</name>
<keyword evidence="2" id="KW-1185">Reference proteome</keyword>
<dbReference type="AlphaFoldDB" id="A0A8B8R174"/>
<reference evidence="3" key="1">
    <citation type="submission" date="2025-08" db="UniProtKB">
        <authorList>
            <consortium name="RefSeq"/>
        </authorList>
    </citation>
    <scope>IDENTIFICATION</scope>
    <source>
        <tissue evidence="3">Leaf</tissue>
    </source>
</reference>
<dbReference type="KEGG" id="rarg:115756547"/>
<proteinExistence type="predicted"/>
<dbReference type="Proteomes" id="UP000827889">
    <property type="component" value="Chromosome 6"/>
</dbReference>
<feature type="region of interest" description="Disordered" evidence="1">
    <location>
        <begin position="1"/>
        <end position="21"/>
    </location>
</feature>
<dbReference type="OrthoDB" id="781489at2759"/>
<dbReference type="RefSeq" id="XP_030552242.1">
    <property type="nucleotide sequence ID" value="XM_030696382.2"/>
</dbReference>
<dbReference type="PANTHER" id="PTHR34539:SF19">
    <property type="entry name" value="T6J4.11 PROTEIN"/>
    <property type="match status" value="1"/>
</dbReference>
<accession>A0A8B8R174</accession>
<evidence type="ECO:0000313" key="2">
    <source>
        <dbReference type="Proteomes" id="UP000827889"/>
    </source>
</evidence>
<gene>
    <name evidence="3" type="primary">LOC115756547</name>
</gene>